<accession>A0ABN2WSS0</accession>
<keyword evidence="2" id="KW-1185">Reference proteome</keyword>
<organism evidence="1 2">
    <name type="scientific">Kitasatospora saccharophila</name>
    <dbReference type="NCBI Taxonomy" id="407973"/>
    <lineage>
        <taxon>Bacteria</taxon>
        <taxon>Bacillati</taxon>
        <taxon>Actinomycetota</taxon>
        <taxon>Actinomycetes</taxon>
        <taxon>Kitasatosporales</taxon>
        <taxon>Streptomycetaceae</taxon>
        <taxon>Kitasatospora</taxon>
    </lineage>
</organism>
<gene>
    <name evidence="1" type="ORF">GCM10009759_27900</name>
</gene>
<dbReference type="RefSeq" id="WP_344552340.1">
    <property type="nucleotide sequence ID" value="NZ_BAAANS010000016.1"/>
</dbReference>
<dbReference type="Proteomes" id="UP001500897">
    <property type="component" value="Unassembled WGS sequence"/>
</dbReference>
<proteinExistence type="predicted"/>
<sequence>MSDHTVTEEQVREKAAELRKHVERWKGIEGFEGPAADLDVEALARGVLEVRARPRLSGPELLEAVRPQWERKAAQLGLEGEAREAFVVERLDEDVPQIYCETQDFFVVVYYVIHLNRAAAEMVDVQTETVLQALEVASLGLPEIDEIISPLEALIRAEAMTIKAVSDSQDNGQVQLVGVYPVPVFIAEPDDLLWDEVHAVPGHQN</sequence>
<dbReference type="EMBL" id="BAAANS010000016">
    <property type="protein sequence ID" value="GAA2097627.1"/>
    <property type="molecule type" value="Genomic_DNA"/>
</dbReference>
<protein>
    <submittedName>
        <fullName evidence="1">Uncharacterized protein</fullName>
    </submittedName>
</protein>
<evidence type="ECO:0000313" key="2">
    <source>
        <dbReference type="Proteomes" id="UP001500897"/>
    </source>
</evidence>
<comment type="caution">
    <text evidence="1">The sequence shown here is derived from an EMBL/GenBank/DDBJ whole genome shotgun (WGS) entry which is preliminary data.</text>
</comment>
<name>A0ABN2WSS0_9ACTN</name>
<evidence type="ECO:0000313" key="1">
    <source>
        <dbReference type="EMBL" id="GAA2097627.1"/>
    </source>
</evidence>
<reference evidence="2" key="1">
    <citation type="journal article" date="2019" name="Int. J. Syst. Evol. Microbiol.">
        <title>The Global Catalogue of Microorganisms (GCM) 10K type strain sequencing project: providing services to taxonomists for standard genome sequencing and annotation.</title>
        <authorList>
            <consortium name="The Broad Institute Genomics Platform"/>
            <consortium name="The Broad Institute Genome Sequencing Center for Infectious Disease"/>
            <person name="Wu L."/>
            <person name="Ma J."/>
        </authorList>
    </citation>
    <scope>NUCLEOTIDE SEQUENCE [LARGE SCALE GENOMIC DNA]</scope>
    <source>
        <strain evidence="2">JCM 14559</strain>
    </source>
</reference>